<dbReference type="Proteomes" id="UP001595457">
    <property type="component" value="Unassembled WGS sequence"/>
</dbReference>
<dbReference type="Pfam" id="PF06258">
    <property type="entry name" value="Mito_fiss_Elm1"/>
    <property type="match status" value="1"/>
</dbReference>
<name>A0ABV7AW45_9GAMM</name>
<evidence type="ECO:0000313" key="1">
    <source>
        <dbReference type="EMBL" id="MFC2972867.1"/>
    </source>
</evidence>
<dbReference type="PANTHER" id="PTHR33986">
    <property type="entry name" value="OS02G0535700 PROTEIN"/>
    <property type="match status" value="1"/>
</dbReference>
<accession>A0ABV7AW45</accession>
<sequence>MSALLQESGLDGNDSDGSTNLPKLLPVVLEARAGAPQAPAVRIFLGTQAEHYRAERVFFYSLQRVRNPDRRYEIYRLIDLPGFARKGQCGGIDRYRFAVPELAGRQGRAIYNDVGQLYADDPAELFDLPMGEHGYLSLLPQETAVMLIDCERMAGCWSYASACREPQSALEALAAAPYDRWGALDPRWHARDLEYRHGQSKLLHYSTRYLQPWRPRPERFSYHHHPRAEYFHGLEQQADTAGYEVHTATSPSPGFAAACERLAQGPQTLPEAHCSYALESDNAQLLLVGNWGEPADGGHPVERQPLEWLRREDLPARDVIAASGLERMPVGDIPWLLDRLFQLGRQWVLVRVGVGPAGTQIGTADGWRELLRRIARRYPDRGWQLDCRDRTGQTRRFRADFAHRSPGGPVTPRVWVLKGKHAGDNAQLTNIAESLGWPYEVKRYGARIEEMSPPWPDLVISSGRRTAPLAQEIRRRAGSRTRLVLVGRPLMPLGRFDLVLAAPQYGLPLLKNLEDLPAPFIDAPRLEPGELEVWRQRFAHLPRPWVALLVGGKSTPLQFDAQIARDLGREASDAVRARGGSLLVSTSPRTGAKAADALLAAIDTPNWCYRFDKGGDNPHRALLALADAFIVTGETVSMMTEACMTGRPVAMFPLPARRNAAQRLHHELVMRLDGTRKEADGREMPRQQSALERIYDWMVGAGWFACELQLQKVHQTLGVEPLPGGLDQPPGLPPELFVSSRTRALQAIRELVTGDRPVPL</sequence>
<dbReference type="InterPro" id="IPR009367">
    <property type="entry name" value="Elm1-like"/>
</dbReference>
<protein>
    <submittedName>
        <fullName evidence="1">ELM1/GtrOC1 family putative glycosyltransferase</fullName>
    </submittedName>
</protein>
<organism evidence="1 2">
    <name type="scientific">Azotobacter bryophylli</name>
    <dbReference type="NCBI Taxonomy" id="1986537"/>
    <lineage>
        <taxon>Bacteria</taxon>
        <taxon>Pseudomonadati</taxon>
        <taxon>Pseudomonadota</taxon>
        <taxon>Gammaproteobacteria</taxon>
        <taxon>Pseudomonadales</taxon>
        <taxon>Pseudomonadaceae</taxon>
        <taxon>Azotobacter</taxon>
    </lineage>
</organism>
<proteinExistence type="predicted"/>
<gene>
    <name evidence="1" type="ORF">ACFOJE_11670</name>
</gene>
<comment type="caution">
    <text evidence="1">The sequence shown here is derived from an EMBL/GenBank/DDBJ whole genome shotgun (WGS) entry which is preliminary data.</text>
</comment>
<dbReference type="SUPFAM" id="SSF53448">
    <property type="entry name" value="Nucleotide-diphospho-sugar transferases"/>
    <property type="match status" value="1"/>
</dbReference>
<dbReference type="PANTHER" id="PTHR33986:SF15">
    <property type="entry name" value="MITOCHONDRIAL FISSION PROTEIN ELM1"/>
    <property type="match status" value="1"/>
</dbReference>
<evidence type="ECO:0000313" key="2">
    <source>
        <dbReference type="Proteomes" id="UP001595457"/>
    </source>
</evidence>
<dbReference type="RefSeq" id="WP_377814522.1">
    <property type="nucleotide sequence ID" value="NZ_JBHRSJ010000022.1"/>
</dbReference>
<dbReference type="InterPro" id="IPR029044">
    <property type="entry name" value="Nucleotide-diphossugar_trans"/>
</dbReference>
<reference evidence="2" key="1">
    <citation type="journal article" date="2019" name="Int. J. Syst. Evol. Microbiol.">
        <title>The Global Catalogue of Microorganisms (GCM) 10K type strain sequencing project: providing services to taxonomists for standard genome sequencing and annotation.</title>
        <authorList>
            <consortium name="The Broad Institute Genomics Platform"/>
            <consortium name="The Broad Institute Genome Sequencing Center for Infectious Disease"/>
            <person name="Wu L."/>
            <person name="Ma J."/>
        </authorList>
    </citation>
    <scope>NUCLEOTIDE SEQUENCE [LARGE SCALE GENOMIC DNA]</scope>
    <source>
        <strain evidence="2">KCTC 62195</strain>
    </source>
</reference>
<keyword evidence="2" id="KW-1185">Reference proteome</keyword>
<dbReference type="EMBL" id="JBHRSJ010000022">
    <property type="protein sequence ID" value="MFC2972867.1"/>
    <property type="molecule type" value="Genomic_DNA"/>
</dbReference>